<dbReference type="GO" id="GO:0030041">
    <property type="term" value="P:actin filament polymerization"/>
    <property type="evidence" value="ECO:0007669"/>
    <property type="project" value="TreeGrafter"/>
</dbReference>
<feature type="region of interest" description="Disordered" evidence="2">
    <location>
        <begin position="430"/>
        <end position="459"/>
    </location>
</feature>
<dbReference type="SMART" id="SM00028">
    <property type="entry name" value="TPR"/>
    <property type="match status" value="3"/>
</dbReference>
<dbReference type="InterPro" id="IPR019734">
    <property type="entry name" value="TPR_rpt"/>
</dbReference>
<keyword evidence="1" id="KW-0802">TPR repeat</keyword>
<protein>
    <recommendedName>
        <fullName evidence="5">Tetratricopeptide repeat protein 17</fullName>
    </recommendedName>
</protein>
<evidence type="ECO:0000256" key="1">
    <source>
        <dbReference type="PROSITE-ProRule" id="PRU00339"/>
    </source>
</evidence>
<dbReference type="Pfam" id="PF13181">
    <property type="entry name" value="TPR_8"/>
    <property type="match status" value="1"/>
</dbReference>
<dbReference type="SUPFAM" id="SSF48452">
    <property type="entry name" value="TPR-like"/>
    <property type="match status" value="1"/>
</dbReference>
<dbReference type="GO" id="GO:0015629">
    <property type="term" value="C:actin cytoskeleton"/>
    <property type="evidence" value="ECO:0007669"/>
    <property type="project" value="TreeGrafter"/>
</dbReference>
<feature type="compositionally biased region" description="Polar residues" evidence="2">
    <location>
        <begin position="430"/>
        <end position="439"/>
    </location>
</feature>
<accession>A0A1B6GM84</accession>
<dbReference type="Gene3D" id="1.25.40.10">
    <property type="entry name" value="Tetratricopeptide repeat domain"/>
    <property type="match status" value="2"/>
</dbReference>
<dbReference type="PROSITE" id="PS50005">
    <property type="entry name" value="TPR"/>
    <property type="match status" value="1"/>
</dbReference>
<dbReference type="GO" id="GO:0005737">
    <property type="term" value="C:cytoplasm"/>
    <property type="evidence" value="ECO:0007669"/>
    <property type="project" value="TreeGrafter"/>
</dbReference>
<name>A0A1B6GM84_9HEMI</name>
<dbReference type="InterPro" id="IPR011990">
    <property type="entry name" value="TPR-like_helical_dom_sf"/>
</dbReference>
<feature type="signal peptide" evidence="3">
    <location>
        <begin position="1"/>
        <end position="22"/>
    </location>
</feature>
<dbReference type="InterPro" id="IPR052630">
    <property type="entry name" value="TTC17"/>
</dbReference>
<evidence type="ECO:0000256" key="3">
    <source>
        <dbReference type="SAM" id="SignalP"/>
    </source>
</evidence>
<evidence type="ECO:0000256" key="2">
    <source>
        <dbReference type="SAM" id="MobiDB-lite"/>
    </source>
</evidence>
<gene>
    <name evidence="4" type="ORF">g.25290</name>
</gene>
<feature type="chain" id="PRO_5008583778" description="Tetratricopeptide repeat protein 17" evidence="3">
    <location>
        <begin position="23"/>
        <end position="776"/>
    </location>
</feature>
<dbReference type="PANTHER" id="PTHR16091">
    <property type="entry name" value="TTC17 PROTEIN"/>
    <property type="match status" value="1"/>
</dbReference>
<dbReference type="AlphaFoldDB" id="A0A1B6GM84"/>
<proteinExistence type="predicted"/>
<reference evidence="4" key="1">
    <citation type="submission" date="2015-11" db="EMBL/GenBank/DDBJ databases">
        <title>De novo transcriptome assembly of four potential Pierce s Disease insect vectors from Arizona vineyards.</title>
        <authorList>
            <person name="Tassone E.E."/>
        </authorList>
    </citation>
    <scope>NUCLEOTIDE SEQUENCE</scope>
</reference>
<organism evidence="4">
    <name type="scientific">Cuerna arida</name>
    <dbReference type="NCBI Taxonomy" id="1464854"/>
    <lineage>
        <taxon>Eukaryota</taxon>
        <taxon>Metazoa</taxon>
        <taxon>Ecdysozoa</taxon>
        <taxon>Arthropoda</taxon>
        <taxon>Hexapoda</taxon>
        <taxon>Insecta</taxon>
        <taxon>Pterygota</taxon>
        <taxon>Neoptera</taxon>
        <taxon>Paraneoptera</taxon>
        <taxon>Hemiptera</taxon>
        <taxon>Auchenorrhyncha</taxon>
        <taxon>Membracoidea</taxon>
        <taxon>Cicadellidae</taxon>
        <taxon>Cicadellinae</taxon>
        <taxon>Proconiini</taxon>
        <taxon>Cuerna</taxon>
    </lineage>
</organism>
<dbReference type="EMBL" id="GECZ01006268">
    <property type="protein sequence ID" value="JAS63501.1"/>
    <property type="molecule type" value="Transcribed_RNA"/>
</dbReference>
<evidence type="ECO:0008006" key="5">
    <source>
        <dbReference type="Google" id="ProtNLM"/>
    </source>
</evidence>
<sequence>MLEFRHLELIVVLLNLCIGTWASTHWVVTENGKIQPQLDSPFHMRRPYDLLSLLEQERRAMEIERLYHEMVQRKVAIDEEWAGLESATELENRLYTTDPDCLRAGKPLSDIDLYTSLAADGLGREGIDLEELVPREVPQDTPEQPDCGLLDLGFTMRTFPHLQVLSWNLTTEPELLEGVGELSGPHIAAGLGRNHSSWFLHNLAALYWRSRGDAGRALQCVKRAVHLAPRQYRDLPLLNLGCLVQQARCPAEAAILLHAAVDHAPHAAASHLALANVYAILGDYNRSVACYDNALKLNAHWPLAERNRFAVLCHHKLENSLYQLHRSLQGILSQLHDYHSLQEQWLKHQEQLMYQQAPLEVKLQSFQHEPLSALLSHRADKCVPQIQDGSSVLSCDSRLVAHHLQIDITLSLQMLLKNVETQAQKISEQMSRRLMTSNGVEPHRSEEEEEEDRRDLDEGEGGLEIFVEGVEEEPEPSVQYRQHRLQALKRMGVKLQGSVLNFIEDLMKSRKIDQQMLMPKQHCTSTSFNTDGCTEDLNHWLTSNSAEEEARQFQVLPIAQSLGIVEEGSWLQNTSSHVIATLIITCIQLSQWDSSEIPATKEVPHCASVPGLLTELSPDKFHHMAPEPRLHTVFHSLLLDSEVTLADFSSHLSHALKDKSRHDPSSAWLLETAAAIYWRRVGDTHQMVSCLQAAVHKAPPDLRDIPLHHVAHILLTLGHRHEALLLASMALQVSPRSINAHMVLFHTYLALGEPENALKYGKASLALYQQAHSASP</sequence>
<dbReference type="PANTHER" id="PTHR16091:SF1">
    <property type="entry name" value="TETRATRICOPEPTIDE REPEAT PROTEIN 17"/>
    <property type="match status" value="1"/>
</dbReference>
<feature type="compositionally biased region" description="Acidic residues" evidence="2">
    <location>
        <begin position="447"/>
        <end position="459"/>
    </location>
</feature>
<keyword evidence="3" id="KW-0732">Signal</keyword>
<evidence type="ECO:0000313" key="4">
    <source>
        <dbReference type="EMBL" id="JAS63501.1"/>
    </source>
</evidence>
<feature type="repeat" description="TPR" evidence="1">
    <location>
        <begin position="268"/>
        <end position="301"/>
    </location>
</feature>